<accession>A0A7T0LJQ0</accession>
<evidence type="ECO:0000313" key="1">
    <source>
        <dbReference type="EMBL" id="QPL04902.1"/>
    </source>
</evidence>
<protein>
    <submittedName>
        <fullName evidence="1">DUF1819 family protein</fullName>
    </submittedName>
</protein>
<dbReference type="InterPro" id="IPR014948">
    <property type="entry name" value="BrxA"/>
</dbReference>
<organism evidence="1 2">
    <name type="scientific">Actinomyces respiraculi</name>
    <dbReference type="NCBI Taxonomy" id="2744574"/>
    <lineage>
        <taxon>Bacteria</taxon>
        <taxon>Bacillati</taxon>
        <taxon>Actinomycetota</taxon>
        <taxon>Actinomycetes</taxon>
        <taxon>Actinomycetales</taxon>
        <taxon>Actinomycetaceae</taxon>
        <taxon>Actinomyces</taxon>
    </lineage>
</organism>
<reference evidence="1 2" key="1">
    <citation type="submission" date="2020-11" db="EMBL/GenBank/DDBJ databases">
        <title>Actinomyces sp. ZJ750.</title>
        <authorList>
            <person name="Zhou J."/>
        </authorList>
    </citation>
    <scope>NUCLEOTIDE SEQUENCE [LARGE SCALE GENOMIC DNA]</scope>
    <source>
        <strain evidence="1 2">ZJ750</strain>
    </source>
</reference>
<gene>
    <name evidence="1" type="ORF">ID810_09135</name>
</gene>
<dbReference type="InterPro" id="IPR023137">
    <property type="entry name" value="BrxA_sf"/>
</dbReference>
<keyword evidence="2" id="KW-1185">Reference proteome</keyword>
<dbReference type="Proteomes" id="UP000594637">
    <property type="component" value="Chromosome"/>
</dbReference>
<dbReference type="Gene3D" id="1.10.3540.10">
    <property type="entry name" value="uncharacterized protein from magnetospirillum magneticum domain"/>
    <property type="match status" value="1"/>
</dbReference>
<dbReference type="Pfam" id="PF08849">
    <property type="entry name" value="BrxA"/>
    <property type="match status" value="1"/>
</dbReference>
<dbReference type="EMBL" id="CP063989">
    <property type="protein sequence ID" value="QPL04902.1"/>
    <property type="molecule type" value="Genomic_DNA"/>
</dbReference>
<proteinExistence type="predicted"/>
<dbReference type="KEGG" id="arep:ID810_09135"/>
<dbReference type="RefSeq" id="WP_196781493.1">
    <property type="nucleotide sequence ID" value="NZ_CP063989.1"/>
</dbReference>
<dbReference type="AlphaFoldDB" id="A0A7T0LJQ0"/>
<evidence type="ECO:0000313" key="2">
    <source>
        <dbReference type="Proteomes" id="UP000594637"/>
    </source>
</evidence>
<sequence>MASGVRVRATVPTPYRLSFVVGGLLSTEAMITAPLYLGLHDWTAVRSVLIADNLLHARTRATAVRLAREVVQRMSTLSDVELSYLATALSPDRRHLMWAAACRHYEIVADFAHEVLRDHYLRGIDVLIAADFERFWDAKALWHGELEETTPSTRAKIRTNLFLAMRQAGLLEEGSIVTPLMSRDVRMLLEQRTPSDLRFFPVRSSL</sequence>
<name>A0A7T0LJQ0_9ACTO</name>